<gene>
    <name evidence="1" type="ORF">SAMN04487884_12542</name>
</gene>
<accession>A0A1H9VW43</accession>
<dbReference type="InterPro" id="IPR024747">
    <property type="entry name" value="Pyridox_Oxase-rel"/>
</dbReference>
<evidence type="ECO:0000313" key="1">
    <source>
        <dbReference type="EMBL" id="SES25729.1"/>
    </source>
</evidence>
<dbReference type="PANTHER" id="PTHR34071">
    <property type="entry name" value="5-NITROIMIDAZOLE ANTIBIOTICS RESISTANCE PROTEIN, NIMA-FAMILY-RELATED PROTEIN-RELATED"/>
    <property type="match status" value="1"/>
</dbReference>
<sequence length="164" mass="18690">MFRKMRRFRQQLPDEEAIKILENGKTGVLAVNGDDGYPYTVPINYLYRDGKIIIHGAKAGHKYDAMLKSDKVSFCVIDKDEVVPDKVTNYFRSVVAFGRVKIIEDEDLRKEAALAIGRKFSPEEAVQEDMRRSYANVVMYEISIEHLTGKEAIELVAMKAAQDK</sequence>
<dbReference type="OrthoDB" id="9794935at2"/>
<dbReference type="EMBL" id="FOGJ01000025">
    <property type="protein sequence ID" value="SES25729.1"/>
    <property type="molecule type" value="Genomic_DNA"/>
</dbReference>
<dbReference type="GeneID" id="89508839"/>
<dbReference type="AlphaFoldDB" id="A0A1H9VW43"/>
<dbReference type="PANTHER" id="PTHR34071:SF2">
    <property type="entry name" value="FLAVIN-NUCLEOTIDE-BINDING PROTEIN"/>
    <property type="match status" value="1"/>
</dbReference>
<evidence type="ECO:0000313" key="2">
    <source>
        <dbReference type="Proteomes" id="UP000182584"/>
    </source>
</evidence>
<dbReference type="InterPro" id="IPR012349">
    <property type="entry name" value="Split_barrel_FMN-bd"/>
</dbReference>
<dbReference type="Pfam" id="PF12900">
    <property type="entry name" value="Pyridox_ox_2"/>
    <property type="match status" value="1"/>
</dbReference>
<dbReference type="Proteomes" id="UP000182584">
    <property type="component" value="Unassembled WGS sequence"/>
</dbReference>
<name>A0A1H9VW43_BUTFI</name>
<organism evidence="1 2">
    <name type="scientific">Butyrivibrio fibrisolvens</name>
    <dbReference type="NCBI Taxonomy" id="831"/>
    <lineage>
        <taxon>Bacteria</taxon>
        <taxon>Bacillati</taxon>
        <taxon>Bacillota</taxon>
        <taxon>Clostridia</taxon>
        <taxon>Lachnospirales</taxon>
        <taxon>Lachnospiraceae</taxon>
        <taxon>Butyrivibrio</taxon>
    </lineage>
</organism>
<reference evidence="1 2" key="1">
    <citation type="submission" date="2016-10" db="EMBL/GenBank/DDBJ databases">
        <authorList>
            <person name="de Groot N.N."/>
        </authorList>
    </citation>
    <scope>NUCLEOTIDE SEQUENCE [LARGE SCALE GENOMIC DNA]</scope>
    <source>
        <strain evidence="1 2">AR40</strain>
    </source>
</reference>
<dbReference type="eggNOG" id="COG3467">
    <property type="taxonomic scope" value="Bacteria"/>
</dbReference>
<dbReference type="SUPFAM" id="SSF50475">
    <property type="entry name" value="FMN-binding split barrel"/>
    <property type="match status" value="1"/>
</dbReference>
<dbReference type="Gene3D" id="2.30.110.10">
    <property type="entry name" value="Electron Transport, Fmn-binding Protein, Chain A"/>
    <property type="match status" value="1"/>
</dbReference>
<proteinExistence type="predicted"/>
<evidence type="ECO:0008006" key="3">
    <source>
        <dbReference type="Google" id="ProtNLM"/>
    </source>
</evidence>
<protein>
    <recommendedName>
        <fullName evidence="3">5-nitroimidazole antibiotic resistance protein</fullName>
    </recommendedName>
</protein>
<dbReference type="RefSeq" id="WP_022757945.1">
    <property type="nucleotide sequence ID" value="NZ_CP065800.1"/>
</dbReference>